<sequence length="98" mass="10736">MEFFRGKKANLMVGECLASRELFPEGALLFATWNIMLETVVFFARASVIMLLLLVTILIMIPPGIAQSLTLGGIKLPSGSKKIVPSGYESSGASSWWW</sequence>
<name>A0A9Q0Q1N5_SALPP</name>
<comment type="caution">
    <text evidence="3">The sequence shown here is derived from an EMBL/GenBank/DDBJ whole genome shotgun (WGS) entry which is preliminary data.</text>
</comment>
<feature type="compositionally biased region" description="Polar residues" evidence="1">
    <location>
        <begin position="88"/>
        <end position="98"/>
    </location>
</feature>
<feature type="region of interest" description="Disordered" evidence="1">
    <location>
        <begin position="78"/>
        <end position="98"/>
    </location>
</feature>
<feature type="transmembrane region" description="Helical" evidence="2">
    <location>
        <begin position="42"/>
        <end position="61"/>
    </location>
</feature>
<keyword evidence="2" id="KW-0812">Transmembrane</keyword>
<keyword evidence="2" id="KW-1133">Transmembrane helix</keyword>
<dbReference type="Proteomes" id="UP001151532">
    <property type="component" value="Chromosome 6"/>
</dbReference>
<evidence type="ECO:0000313" key="3">
    <source>
        <dbReference type="EMBL" id="KAJ6698427.1"/>
    </source>
</evidence>
<dbReference type="EMBL" id="JAPFFK010000017">
    <property type="protein sequence ID" value="KAJ6698427.1"/>
    <property type="molecule type" value="Genomic_DNA"/>
</dbReference>
<reference evidence="3" key="2">
    <citation type="journal article" date="2023" name="Int. J. Mol. Sci.">
        <title>De Novo Assembly and Annotation of 11 Diverse Shrub Willow (Salix) Genomes Reveals Novel Gene Organization in Sex-Linked Regions.</title>
        <authorList>
            <person name="Hyden B."/>
            <person name="Feng K."/>
            <person name="Yates T.B."/>
            <person name="Jawdy S."/>
            <person name="Cereghino C."/>
            <person name="Smart L.B."/>
            <person name="Muchero W."/>
        </authorList>
    </citation>
    <scope>NUCLEOTIDE SEQUENCE</scope>
    <source>
        <tissue evidence="3">Shoot tip</tissue>
    </source>
</reference>
<keyword evidence="2" id="KW-0472">Membrane</keyword>
<evidence type="ECO:0000313" key="4">
    <source>
        <dbReference type="Proteomes" id="UP001151532"/>
    </source>
</evidence>
<gene>
    <name evidence="3" type="ORF">OIU79_011857</name>
</gene>
<organism evidence="3 4">
    <name type="scientific">Salix purpurea</name>
    <name type="common">Purple osier willow</name>
    <dbReference type="NCBI Taxonomy" id="77065"/>
    <lineage>
        <taxon>Eukaryota</taxon>
        <taxon>Viridiplantae</taxon>
        <taxon>Streptophyta</taxon>
        <taxon>Embryophyta</taxon>
        <taxon>Tracheophyta</taxon>
        <taxon>Spermatophyta</taxon>
        <taxon>Magnoliopsida</taxon>
        <taxon>eudicotyledons</taxon>
        <taxon>Gunneridae</taxon>
        <taxon>Pentapetalae</taxon>
        <taxon>rosids</taxon>
        <taxon>fabids</taxon>
        <taxon>Malpighiales</taxon>
        <taxon>Salicaceae</taxon>
        <taxon>Saliceae</taxon>
        <taxon>Salix</taxon>
    </lineage>
</organism>
<proteinExistence type="predicted"/>
<accession>A0A9Q0Q1N5</accession>
<reference evidence="3" key="1">
    <citation type="submission" date="2022-11" db="EMBL/GenBank/DDBJ databases">
        <authorList>
            <person name="Hyden B.L."/>
            <person name="Feng K."/>
            <person name="Yates T."/>
            <person name="Jawdy S."/>
            <person name="Smart L.B."/>
            <person name="Muchero W."/>
        </authorList>
    </citation>
    <scope>NUCLEOTIDE SEQUENCE</scope>
    <source>
        <tissue evidence="3">Shoot tip</tissue>
    </source>
</reference>
<evidence type="ECO:0000256" key="2">
    <source>
        <dbReference type="SAM" id="Phobius"/>
    </source>
</evidence>
<protein>
    <submittedName>
        <fullName evidence="3">Uncharacterized protein</fullName>
    </submittedName>
</protein>
<evidence type="ECO:0000256" key="1">
    <source>
        <dbReference type="SAM" id="MobiDB-lite"/>
    </source>
</evidence>
<keyword evidence="4" id="KW-1185">Reference proteome</keyword>
<dbReference type="AlphaFoldDB" id="A0A9Q0Q1N5"/>